<dbReference type="Proteomes" id="UP000607645">
    <property type="component" value="Unassembled WGS sequence"/>
</dbReference>
<evidence type="ECO:0000313" key="3">
    <source>
        <dbReference type="Proteomes" id="UP000607645"/>
    </source>
</evidence>
<keyword evidence="3" id="KW-1185">Reference proteome</keyword>
<dbReference type="EMBL" id="JACOPQ010000002">
    <property type="protein sequence ID" value="MBC5736054.1"/>
    <property type="molecule type" value="Genomic_DNA"/>
</dbReference>
<organism evidence="2 3">
    <name type="scientific">Lawsonibacter faecis</name>
    <dbReference type="NCBI Taxonomy" id="2763052"/>
    <lineage>
        <taxon>Bacteria</taxon>
        <taxon>Bacillati</taxon>
        <taxon>Bacillota</taxon>
        <taxon>Clostridia</taxon>
        <taxon>Eubacteriales</taxon>
        <taxon>Oscillospiraceae</taxon>
        <taxon>Lawsonibacter</taxon>
    </lineage>
</organism>
<evidence type="ECO:0000256" key="1">
    <source>
        <dbReference type="SAM" id="MobiDB-lite"/>
    </source>
</evidence>
<feature type="region of interest" description="Disordered" evidence="1">
    <location>
        <begin position="1"/>
        <end position="28"/>
    </location>
</feature>
<name>A0A8J6MC98_9FIRM</name>
<comment type="caution">
    <text evidence="2">The sequence shown here is derived from an EMBL/GenBank/DDBJ whole genome shotgun (WGS) entry which is preliminary data.</text>
</comment>
<protein>
    <submittedName>
        <fullName evidence="2">Uncharacterized protein</fullName>
    </submittedName>
</protein>
<proteinExistence type="predicted"/>
<reference evidence="2" key="1">
    <citation type="submission" date="2020-08" db="EMBL/GenBank/DDBJ databases">
        <title>Genome public.</title>
        <authorList>
            <person name="Liu C."/>
            <person name="Sun Q."/>
        </authorList>
    </citation>
    <scope>NUCLEOTIDE SEQUENCE</scope>
    <source>
        <strain evidence="2">NSJ-52</strain>
    </source>
</reference>
<sequence>MKEIKIQRLPATRSPAPQSRPRQTKDGAPIVERLEQLARELYEWGRRPDRTLPALPEISSEGFLRQYASSFDLQDYRRRLYDVMQAMFPPAQMLFVADPARCFESRCSEVMIRRKPVEERVYWKREIVSVKKGVWLPGYRGPIDTDGWHADPLRPVYEYELSVATAYLFTSVANELKYPAALFYAAPGWPLAIRIR</sequence>
<dbReference type="AlphaFoldDB" id="A0A8J6MC98"/>
<dbReference type="RefSeq" id="WP_155149356.1">
    <property type="nucleotide sequence ID" value="NZ_JACOPQ010000002.1"/>
</dbReference>
<accession>A0A8J6MC98</accession>
<evidence type="ECO:0000313" key="2">
    <source>
        <dbReference type="EMBL" id="MBC5736054.1"/>
    </source>
</evidence>
<gene>
    <name evidence="2" type="ORF">H8S62_03395</name>
</gene>